<evidence type="ECO:0000313" key="2">
    <source>
        <dbReference type="Proteomes" id="UP001177003"/>
    </source>
</evidence>
<proteinExistence type="predicted"/>
<dbReference type="AlphaFoldDB" id="A0AA36DVQ5"/>
<accession>A0AA36DVQ5</accession>
<gene>
    <name evidence="1" type="ORF">LSALG_LOCUS13841</name>
</gene>
<evidence type="ECO:0000313" key="1">
    <source>
        <dbReference type="EMBL" id="CAI9273714.1"/>
    </source>
</evidence>
<organism evidence="1 2">
    <name type="scientific">Lactuca saligna</name>
    <name type="common">Willowleaf lettuce</name>
    <dbReference type="NCBI Taxonomy" id="75948"/>
    <lineage>
        <taxon>Eukaryota</taxon>
        <taxon>Viridiplantae</taxon>
        <taxon>Streptophyta</taxon>
        <taxon>Embryophyta</taxon>
        <taxon>Tracheophyta</taxon>
        <taxon>Spermatophyta</taxon>
        <taxon>Magnoliopsida</taxon>
        <taxon>eudicotyledons</taxon>
        <taxon>Gunneridae</taxon>
        <taxon>Pentapetalae</taxon>
        <taxon>asterids</taxon>
        <taxon>campanulids</taxon>
        <taxon>Asterales</taxon>
        <taxon>Asteraceae</taxon>
        <taxon>Cichorioideae</taxon>
        <taxon>Cichorieae</taxon>
        <taxon>Lactucinae</taxon>
        <taxon>Lactuca</taxon>
    </lineage>
</organism>
<keyword evidence="2" id="KW-1185">Reference proteome</keyword>
<protein>
    <submittedName>
        <fullName evidence="1">Uncharacterized protein</fullName>
    </submittedName>
</protein>
<sequence length="113" mass="11815">MEALGEAHKGGSGEALGAQGLGVESLAIFSGLPEGEAVEGESAKVRVVIRVQDETGSDLLYCLTDMLKMLLSAGKIVLVDGEIIDVIDLNAVTPITTSVKRPIEIVTTTKSFE</sequence>
<dbReference type="Proteomes" id="UP001177003">
    <property type="component" value="Chromosome 2"/>
</dbReference>
<dbReference type="EMBL" id="OX465078">
    <property type="protein sequence ID" value="CAI9273714.1"/>
    <property type="molecule type" value="Genomic_DNA"/>
</dbReference>
<name>A0AA36DVQ5_LACSI</name>
<reference evidence="1" key="1">
    <citation type="submission" date="2023-04" db="EMBL/GenBank/DDBJ databases">
        <authorList>
            <person name="Vijverberg K."/>
            <person name="Xiong W."/>
            <person name="Schranz E."/>
        </authorList>
    </citation>
    <scope>NUCLEOTIDE SEQUENCE</scope>
</reference>